<dbReference type="InterPro" id="IPR008930">
    <property type="entry name" value="Terpenoid_cyclase/PrenylTrfase"/>
</dbReference>
<protein>
    <recommendedName>
        <fullName evidence="3">Heparinase</fullName>
    </recommendedName>
</protein>
<name>A0ABS3KW65_9PROT</name>
<reference evidence="1 2" key="1">
    <citation type="submission" date="2020-09" db="EMBL/GenBank/DDBJ databases">
        <title>Roseomonas.</title>
        <authorList>
            <person name="Zhu W."/>
        </authorList>
    </citation>
    <scope>NUCLEOTIDE SEQUENCE [LARGE SCALE GENOMIC DNA]</scope>
    <source>
        <strain evidence="1 2">573</strain>
    </source>
</reference>
<accession>A0ABS3KW65</accession>
<comment type="caution">
    <text evidence="1">The sequence shown here is derived from an EMBL/GenBank/DDBJ whole genome shotgun (WGS) entry which is preliminary data.</text>
</comment>
<dbReference type="Proteomes" id="UP001518989">
    <property type="component" value="Unassembled WGS sequence"/>
</dbReference>
<dbReference type="RefSeq" id="WP_207419298.1">
    <property type="nucleotide sequence ID" value="NZ_CP061177.1"/>
</dbReference>
<evidence type="ECO:0000313" key="2">
    <source>
        <dbReference type="Proteomes" id="UP001518989"/>
    </source>
</evidence>
<keyword evidence="2" id="KW-1185">Reference proteome</keyword>
<dbReference type="SUPFAM" id="SSF48239">
    <property type="entry name" value="Terpenoid cyclases/Protein prenyltransferases"/>
    <property type="match status" value="1"/>
</dbReference>
<evidence type="ECO:0000313" key="1">
    <source>
        <dbReference type="EMBL" id="MBO1081122.1"/>
    </source>
</evidence>
<evidence type="ECO:0008006" key="3">
    <source>
        <dbReference type="Google" id="ProtNLM"/>
    </source>
</evidence>
<sequence>MPDMLRPPERDRLISYLDRQLALTVRLGGTEAVALRETTARLPTADWCWTAQTAAALEVLALPGLQPRWAGLAGRLGGFLAAMGETGVLLDRAAAPGCAVDSIDPRDFRVLTGTHEFTGDLSRGIVRQEALGRPGGREWHHTGHLVEFRLGRQNHCLDVEDSIARFGLVPQPDGVVLFHESELRVPAGLLKRLRPVGTLRYEYAIRAADPRMRLRVSLQAAPGTTLQEVRLTTAVDEMAGGGRPVGRIALRAEGRLRTLPLEVTGDQPANLHSGAADSLHVVEDGPPGQAAGLHVAFCSPERLRTVKLVAKHDRPHWLLCRYQAARLPAGAVLAVEEERLMTAGTLAGSEPAYAGLLAGPGRLDGRDPGFTADAGAALNAVALLLAQGVAPGGTDWRLWFDRHLAGFFSAMAGVEADAAPAPLLPARVALRPLCFALLALDVLPGPTPAQQAWQAAGLDALLAAQAEDGAFAEADGAVGLDGHAAALLALARLAARRPDARVSAALRRGLGALRLGAAEGGSQPQPLLRGAEDCHWSVRPALLMRAMAALGLAADAGGLTLDAAAEEARQTLLDACFRLLRGRIRSLDGDLEVLTAPNTTEGNAATQPVLLLAMLSPDEAALGRVDAGMAEQP</sequence>
<organism evidence="1 2">
    <name type="scientific">Roseomonas haemaphysalidis</name>
    <dbReference type="NCBI Taxonomy" id="2768162"/>
    <lineage>
        <taxon>Bacteria</taxon>
        <taxon>Pseudomonadati</taxon>
        <taxon>Pseudomonadota</taxon>
        <taxon>Alphaproteobacteria</taxon>
        <taxon>Acetobacterales</taxon>
        <taxon>Roseomonadaceae</taxon>
        <taxon>Roseomonas</taxon>
    </lineage>
</organism>
<gene>
    <name evidence="1" type="ORF">IAI61_18950</name>
</gene>
<proteinExistence type="predicted"/>
<dbReference type="EMBL" id="JACTNG010000012">
    <property type="protein sequence ID" value="MBO1081122.1"/>
    <property type="molecule type" value="Genomic_DNA"/>
</dbReference>